<sequence length="807" mass="91516">MPDQHPDCAQQIYHLHDVVKRQKIHTEQLLIEIYQMDNGLTIIKSTNSLAHHSIDRIPSDVLDLFERCYDAIKLETSAKTGHILKLLAAFFHVTGFQVTYLGLSNHSFKTAGKGFMRAVLDGAVSPMSRTTRMDYLRTFVKLMDRARDEVPLLPSFAVTDADSAEAHAAWETMKRNLDTKALRYWHGWEVQGRKGKVSYLPIPGIWRSYGEEFAELIYEKYRQNAAKQLAPSHADFNLFLEYLSQNSERWPVTTFQHPIEIKKLFLDFMGNNFIQAVENGTDIYVRTKSYSKFIFTIEQVFLESGVWARPFAGQLPRPITKSLPGSHTNLKKTKDGTVVKNKLITEIPLHITDSQAIDLLFRQIRADNNLVLDWARSRLAIVHMKNMECIALAEQGKIITGGNYNPKDIAEIGIENLCATYQHKGMKYLKSIKKEVFRKRPTSALLLRMGVPTVDTFFAFQMLLTHAHPCVTESFFTHFELYNKRGNLSGFLKTNTGYQLVGYKDRKGGALSEQKIDLTAEQADWVKLIISVTTPFRDELKAAGDDAWRYLFLHSGGRINTPSRAEAIKLNAKRIKFQQTMISEFMSVGNLTEDKAKQFIVRLSVTAFRASAGVEVYLNTHSVEEMARALGHSRYSSSLLSSYLPEAILAFFQTRWIRIFQRGIICRAMKDSPRLLEAARFIDMEELHEFLKNHALRDIPEHLHNPDYLKSPKPFLTTAKDSGNADRVIVSIDAGVLTALLSLKAAVAGAKPNASVCGQAIYWSNFSDAVVRDIEESFNSDLQDHLDVARQYANAAHMENLIYATAS</sequence>
<dbReference type="RefSeq" id="WP_234779004.1">
    <property type="nucleotide sequence ID" value="NZ_LIHQ01000020.1"/>
</dbReference>
<gene>
    <name evidence="1" type="ORF">ALO41_101968</name>
</gene>
<accession>A0A0Q0ELF3</accession>
<dbReference type="PATRIC" id="fig|251720.4.peg.3985"/>
<dbReference type="Proteomes" id="UP000050266">
    <property type="component" value="Unassembled WGS sequence"/>
</dbReference>
<reference evidence="1 2" key="1">
    <citation type="submission" date="2015-09" db="EMBL/GenBank/DDBJ databases">
        <title>Genome announcement of multiple Pseudomonas syringae strains.</title>
        <authorList>
            <person name="Thakur S."/>
            <person name="Wang P.W."/>
            <person name="Gong Y."/>
            <person name="Weir B.S."/>
            <person name="Guttman D.S."/>
        </authorList>
    </citation>
    <scope>NUCLEOTIDE SEQUENCE [LARGE SCALE GENOMIC DNA]</scope>
    <source>
        <strain evidence="1 2">ICMP3962</strain>
    </source>
</reference>
<protein>
    <submittedName>
        <fullName evidence="1">Uncharacterized protein</fullName>
    </submittedName>
</protein>
<organism evidence="1 2">
    <name type="scientific">Pseudomonas amygdali pv. ulmi</name>
    <dbReference type="NCBI Taxonomy" id="251720"/>
    <lineage>
        <taxon>Bacteria</taxon>
        <taxon>Pseudomonadati</taxon>
        <taxon>Pseudomonadota</taxon>
        <taxon>Gammaproteobacteria</taxon>
        <taxon>Pseudomonadales</taxon>
        <taxon>Pseudomonadaceae</taxon>
        <taxon>Pseudomonas</taxon>
        <taxon>Pseudomonas amygdali</taxon>
    </lineage>
</organism>
<evidence type="ECO:0000313" key="1">
    <source>
        <dbReference type="EMBL" id="KPZ11773.1"/>
    </source>
</evidence>
<dbReference type="EMBL" id="LJRQ01000225">
    <property type="protein sequence ID" value="KPZ11773.1"/>
    <property type="molecule type" value="Genomic_DNA"/>
</dbReference>
<evidence type="ECO:0000313" key="2">
    <source>
        <dbReference type="Proteomes" id="UP000050266"/>
    </source>
</evidence>
<name>A0A0Q0ELF3_PSEA0</name>
<comment type="caution">
    <text evidence="1">The sequence shown here is derived from an EMBL/GenBank/DDBJ whole genome shotgun (WGS) entry which is preliminary data.</text>
</comment>
<proteinExistence type="predicted"/>
<dbReference type="AlphaFoldDB" id="A0A0Q0ELF3"/>